<proteinExistence type="predicted"/>
<dbReference type="Gene3D" id="1.20.1280.50">
    <property type="match status" value="1"/>
</dbReference>
<dbReference type="SUPFAM" id="SSF81383">
    <property type="entry name" value="F-box domain"/>
    <property type="match status" value="1"/>
</dbReference>
<dbReference type="EMBL" id="MG011690">
    <property type="protein sequence ID" value="AVK76659.1"/>
    <property type="molecule type" value="Genomic_DNA"/>
</dbReference>
<dbReference type="Pfam" id="PF12937">
    <property type="entry name" value="F-box-like"/>
    <property type="match status" value="1"/>
</dbReference>
<dbReference type="Proteomes" id="UP000249287">
    <property type="component" value="Segment"/>
</dbReference>
<feature type="domain" description="F-box" evidence="1">
    <location>
        <begin position="1"/>
        <end position="44"/>
    </location>
</feature>
<name>A0A2U7UDW5_9VIRU</name>
<dbReference type="GeneID" id="36843372"/>
<sequence>MDLFPDEVLASVFQWLPCREVATRVAQTCRRWCAVALDPTVRRLCVIGPAHDSNGNEASGSPCKRDLCRRAAAAGHVGCVHDLVDSGRR</sequence>
<organism evidence="2">
    <name type="scientific">Pandoravirus neocaledonia</name>
    <dbReference type="NCBI Taxonomy" id="2107708"/>
    <lineage>
        <taxon>Viruses</taxon>
        <taxon>Pandoravirus</taxon>
    </lineage>
</organism>
<dbReference type="InterPro" id="IPR001810">
    <property type="entry name" value="F-box_dom"/>
</dbReference>
<dbReference type="InterPro" id="IPR036047">
    <property type="entry name" value="F-box-like_dom_sf"/>
</dbReference>
<dbReference type="RefSeq" id="YP_009482662.1">
    <property type="nucleotide sequence ID" value="NC_037666.1"/>
</dbReference>
<reference evidence="2" key="1">
    <citation type="journal article" date="2018" name="Nat. Commun.">
        <title>Diversity and evolution of the emerging Pandoraviridae family.</title>
        <authorList>
            <person name="Legendre M."/>
            <person name="Fabre E."/>
            <person name="Poirot O."/>
            <person name="Jeudy S."/>
            <person name="Lartigue A."/>
            <person name="Alempic J.M."/>
            <person name="Beucher L."/>
            <person name="Philippe N."/>
            <person name="Bertaux L."/>
            <person name="Christo-Foroux E."/>
            <person name="Labadie K."/>
            <person name="Coute Y."/>
            <person name="Abergel C."/>
            <person name="Claverie J.M."/>
        </authorList>
    </citation>
    <scope>NUCLEOTIDE SEQUENCE [LARGE SCALE GENOMIC DNA]</scope>
    <source>
        <strain evidence="2">Neocaledonia</strain>
    </source>
</reference>
<accession>A0A2U7UDW5</accession>
<evidence type="ECO:0000313" key="2">
    <source>
        <dbReference type="EMBL" id="AVK76659.1"/>
    </source>
</evidence>
<evidence type="ECO:0000259" key="1">
    <source>
        <dbReference type="PROSITE" id="PS50181"/>
    </source>
</evidence>
<gene>
    <name evidence="2" type="ORF">pneo_cds_1052</name>
</gene>
<dbReference type="PROSITE" id="PS50181">
    <property type="entry name" value="FBOX"/>
    <property type="match status" value="1"/>
</dbReference>
<protein>
    <submittedName>
        <fullName evidence="2">F-box domain containing protein</fullName>
    </submittedName>
</protein>
<dbReference type="KEGG" id="vg:36843372"/>